<dbReference type="AlphaFoldDB" id="A0A841BP50"/>
<accession>A0A841BP50</accession>
<feature type="transmembrane region" description="Helical" evidence="7">
    <location>
        <begin position="12"/>
        <end position="34"/>
    </location>
</feature>
<sequence length="269" mass="27637">MLDPVIPVALPYAVDITAVALGAAQGALFASGVAPNKRIDLIGVLMIGIATGMGGGIVRDLLLNLRPVALEANSYIAMAVLVAVVSAAFANLINRLEPLVVAFDALALGLYLVVGISKALSLEVDVVPAVFIGILSCTAGSVIRDLLMGTEVALVTVGSFYAFAAIGGALAYLATVQFATPGEAAWAGIGVTFAVRMLSVWFGWSTPHARALSLEHTSFGKITMTGVDVISRTTRSGFLRSREPKATVGVAEPGRTHRKVGGEGAGHPG</sequence>
<comment type="similarity">
    <text evidence="2">Belongs to the UPF0126 family.</text>
</comment>
<reference evidence="9 10" key="1">
    <citation type="submission" date="2020-08" db="EMBL/GenBank/DDBJ databases">
        <title>Sequencing the genomes of 1000 actinobacteria strains.</title>
        <authorList>
            <person name="Klenk H.-P."/>
        </authorList>
    </citation>
    <scope>NUCLEOTIDE SEQUENCE [LARGE SCALE GENOMIC DNA]</scope>
    <source>
        <strain evidence="9 10">DSM 45362</strain>
    </source>
</reference>
<dbReference type="EMBL" id="JACHMN010000002">
    <property type="protein sequence ID" value="MBB5869158.1"/>
    <property type="molecule type" value="Genomic_DNA"/>
</dbReference>
<comment type="subcellular location">
    <subcellularLocation>
        <location evidence="1">Cell membrane</location>
        <topology evidence="1">Multi-pass membrane protein</topology>
    </subcellularLocation>
</comment>
<evidence type="ECO:0000256" key="1">
    <source>
        <dbReference type="ARBA" id="ARBA00004651"/>
    </source>
</evidence>
<feature type="transmembrane region" description="Helical" evidence="7">
    <location>
        <begin position="41"/>
        <end position="62"/>
    </location>
</feature>
<evidence type="ECO:0000256" key="7">
    <source>
        <dbReference type="SAM" id="Phobius"/>
    </source>
</evidence>
<comment type="caution">
    <text evidence="9">The sequence shown here is derived from an EMBL/GenBank/DDBJ whole genome shotgun (WGS) entry which is preliminary data.</text>
</comment>
<feature type="transmembrane region" description="Helical" evidence="7">
    <location>
        <begin position="100"/>
        <end position="120"/>
    </location>
</feature>
<evidence type="ECO:0000256" key="6">
    <source>
        <dbReference type="ARBA" id="ARBA00023136"/>
    </source>
</evidence>
<protein>
    <submittedName>
        <fullName evidence="9">Putative membrane protein YeiH</fullName>
    </submittedName>
</protein>
<dbReference type="Proteomes" id="UP000587527">
    <property type="component" value="Unassembled WGS sequence"/>
</dbReference>
<keyword evidence="10" id="KW-1185">Reference proteome</keyword>
<evidence type="ECO:0000313" key="10">
    <source>
        <dbReference type="Proteomes" id="UP000587527"/>
    </source>
</evidence>
<feature type="transmembrane region" description="Helical" evidence="7">
    <location>
        <begin position="74"/>
        <end position="93"/>
    </location>
</feature>
<feature type="transmembrane region" description="Helical" evidence="7">
    <location>
        <begin position="126"/>
        <end position="143"/>
    </location>
</feature>
<dbReference type="InterPro" id="IPR005115">
    <property type="entry name" value="Gly_transporter"/>
</dbReference>
<keyword evidence="4 7" id="KW-0812">Transmembrane</keyword>
<feature type="domain" description="Glycine transporter" evidence="8">
    <location>
        <begin position="14"/>
        <end position="89"/>
    </location>
</feature>
<keyword evidence="5 7" id="KW-1133">Transmembrane helix</keyword>
<keyword evidence="3" id="KW-1003">Cell membrane</keyword>
<proteinExistence type="inferred from homology"/>
<dbReference type="PANTHER" id="PTHR30506:SF3">
    <property type="entry name" value="UPF0126 INNER MEMBRANE PROTEIN YADS-RELATED"/>
    <property type="match status" value="1"/>
</dbReference>
<dbReference type="PANTHER" id="PTHR30506">
    <property type="entry name" value="INNER MEMBRANE PROTEIN"/>
    <property type="match status" value="1"/>
</dbReference>
<evidence type="ECO:0000256" key="4">
    <source>
        <dbReference type="ARBA" id="ARBA00022692"/>
    </source>
</evidence>
<keyword evidence="6 7" id="KW-0472">Membrane</keyword>
<feature type="domain" description="Glycine transporter" evidence="8">
    <location>
        <begin position="102"/>
        <end position="175"/>
    </location>
</feature>
<evidence type="ECO:0000313" key="9">
    <source>
        <dbReference type="EMBL" id="MBB5869158.1"/>
    </source>
</evidence>
<name>A0A841BP50_9ACTN</name>
<evidence type="ECO:0000256" key="3">
    <source>
        <dbReference type="ARBA" id="ARBA00022475"/>
    </source>
</evidence>
<dbReference type="Pfam" id="PF03458">
    <property type="entry name" value="Gly_transporter"/>
    <property type="match status" value="2"/>
</dbReference>
<organism evidence="9 10">
    <name type="scientific">Allocatelliglobosispora scoriae</name>
    <dbReference type="NCBI Taxonomy" id="643052"/>
    <lineage>
        <taxon>Bacteria</taxon>
        <taxon>Bacillati</taxon>
        <taxon>Actinomycetota</taxon>
        <taxon>Actinomycetes</taxon>
        <taxon>Micromonosporales</taxon>
        <taxon>Micromonosporaceae</taxon>
        <taxon>Allocatelliglobosispora</taxon>
    </lineage>
</organism>
<evidence type="ECO:0000256" key="2">
    <source>
        <dbReference type="ARBA" id="ARBA00008193"/>
    </source>
</evidence>
<feature type="transmembrane region" description="Helical" evidence="7">
    <location>
        <begin position="185"/>
        <end position="204"/>
    </location>
</feature>
<evidence type="ECO:0000259" key="8">
    <source>
        <dbReference type="Pfam" id="PF03458"/>
    </source>
</evidence>
<dbReference type="GO" id="GO:0005886">
    <property type="term" value="C:plasma membrane"/>
    <property type="evidence" value="ECO:0007669"/>
    <property type="project" value="UniProtKB-SubCell"/>
</dbReference>
<gene>
    <name evidence="9" type="ORF">F4553_002537</name>
</gene>
<dbReference type="RefSeq" id="WP_184835600.1">
    <property type="nucleotide sequence ID" value="NZ_JACHMN010000002.1"/>
</dbReference>
<evidence type="ECO:0000256" key="5">
    <source>
        <dbReference type="ARBA" id="ARBA00022989"/>
    </source>
</evidence>
<feature type="transmembrane region" description="Helical" evidence="7">
    <location>
        <begin position="152"/>
        <end position="173"/>
    </location>
</feature>